<gene>
    <name evidence="2" type="ORF">ZEAMMB73_Zm00001d015709</name>
</gene>
<dbReference type="PaxDb" id="4577-AC205672.3_FGP001"/>
<name>A0A1D6H3C5_MAIZE</name>
<dbReference type="AlphaFoldDB" id="A0A1D6H3C5"/>
<evidence type="ECO:0000256" key="1">
    <source>
        <dbReference type="SAM" id="MobiDB-lite"/>
    </source>
</evidence>
<feature type="compositionally biased region" description="Basic and acidic residues" evidence="1">
    <location>
        <begin position="72"/>
        <end position="83"/>
    </location>
</feature>
<feature type="region of interest" description="Disordered" evidence="1">
    <location>
        <begin position="124"/>
        <end position="161"/>
    </location>
</feature>
<evidence type="ECO:0000313" key="2">
    <source>
        <dbReference type="EMBL" id="AQK69337.1"/>
    </source>
</evidence>
<proteinExistence type="predicted"/>
<accession>A0A1D6H3C5</accession>
<feature type="region of interest" description="Disordered" evidence="1">
    <location>
        <begin position="1"/>
        <end position="39"/>
    </location>
</feature>
<organism evidence="2">
    <name type="scientific">Zea mays</name>
    <name type="common">Maize</name>
    <dbReference type="NCBI Taxonomy" id="4577"/>
    <lineage>
        <taxon>Eukaryota</taxon>
        <taxon>Viridiplantae</taxon>
        <taxon>Streptophyta</taxon>
        <taxon>Embryophyta</taxon>
        <taxon>Tracheophyta</taxon>
        <taxon>Spermatophyta</taxon>
        <taxon>Magnoliopsida</taxon>
        <taxon>Liliopsida</taxon>
        <taxon>Poales</taxon>
        <taxon>Poaceae</taxon>
        <taxon>PACMAD clade</taxon>
        <taxon>Panicoideae</taxon>
        <taxon>Andropogonodae</taxon>
        <taxon>Andropogoneae</taxon>
        <taxon>Tripsacinae</taxon>
        <taxon>Zea</taxon>
    </lineage>
</organism>
<reference evidence="2" key="1">
    <citation type="submission" date="2015-12" db="EMBL/GenBank/DDBJ databases">
        <title>Update maize B73 reference genome by single molecule sequencing technologies.</title>
        <authorList>
            <consortium name="Maize Genome Sequencing Project"/>
            <person name="Ware D."/>
        </authorList>
    </citation>
    <scope>NUCLEOTIDE SEQUENCE</scope>
    <source>
        <tissue evidence="2">Seedling</tissue>
    </source>
</reference>
<feature type="region of interest" description="Disordered" evidence="1">
    <location>
        <begin position="56"/>
        <end position="83"/>
    </location>
</feature>
<protein>
    <submittedName>
        <fullName evidence="2">Uncharacterized protein</fullName>
    </submittedName>
</protein>
<sequence>MGTSSPARARTQRNALRARSLGDGDAVQGTGAMDARERGARGVELLGYGSGCLLEEEEGEGMERGAAPGAEHAGEQDPGKEWRHGSKEKFLLFLRRRRARLPALVMKWWQDTAWGRSRRTWGNSREQHHGETAFPAAGEVRQGGSHGRPCSCAEKGENARRGFCAKEQRREWSVG</sequence>
<dbReference type="EMBL" id="CM000781">
    <property type="protein sequence ID" value="AQK69337.1"/>
    <property type="molecule type" value="Genomic_DNA"/>
</dbReference>
<dbReference type="InParanoid" id="A0A1D6H3C5"/>